<evidence type="ECO:0000313" key="2">
    <source>
        <dbReference type="EMBL" id="KST62951.1"/>
    </source>
</evidence>
<dbReference type="GO" id="GO:0016301">
    <property type="term" value="F:kinase activity"/>
    <property type="evidence" value="ECO:0007669"/>
    <property type="project" value="UniProtKB-KW"/>
</dbReference>
<evidence type="ECO:0000313" key="4">
    <source>
        <dbReference type="Proteomes" id="UP000053372"/>
    </source>
</evidence>
<dbReference type="EMBL" id="LMTZ01000147">
    <property type="protein sequence ID" value="KST62951.1"/>
    <property type="molecule type" value="Genomic_DNA"/>
</dbReference>
<dbReference type="OrthoDB" id="485268at2"/>
<feature type="chain" id="PRO_5007438841" evidence="1">
    <location>
        <begin position="22"/>
        <end position="178"/>
    </location>
</feature>
<sequence length="178" mass="17999">MHKLFKSFVVISALSAVSITAGFMSAEQASAQPKKGTDASYVGAGFAAGVTNGGQSGGAATFGGNITGRVKLGESPFSARTQILFSDDTTAIVPQVSVDAGIAKNTNAYVAAGYSFVEKNGQPTPLGNKDSVAVTAGVETEVGKNFLIYSNATVGVDAYENSPASAINVGGGLGYRFK</sequence>
<reference evidence="2 4" key="1">
    <citation type="journal article" date="2015" name="Genome Announc.">
        <title>Draft Genome of the Euendolithic (true boring) Cyanobacterium Mastigocoleus testarum strain BC008.</title>
        <authorList>
            <person name="Guida B.S."/>
            <person name="Garcia-Pichel F."/>
        </authorList>
    </citation>
    <scope>NUCLEOTIDE SEQUENCE [LARGE SCALE GENOMIC DNA]</scope>
    <source>
        <strain evidence="2 4">BC008</strain>
    </source>
</reference>
<dbReference type="AlphaFoldDB" id="A0A0V7ZEM7"/>
<gene>
    <name evidence="2" type="ORF">BC008_11580</name>
    <name evidence="3" type="ORF">BC008_12055</name>
</gene>
<feature type="signal peptide" evidence="1">
    <location>
        <begin position="1"/>
        <end position="21"/>
    </location>
</feature>
<protein>
    <submittedName>
        <fullName evidence="2">Histidine kinase</fullName>
    </submittedName>
</protein>
<comment type="caution">
    <text evidence="2">The sequence shown here is derived from an EMBL/GenBank/DDBJ whole genome shotgun (WGS) entry which is preliminary data.</text>
</comment>
<proteinExistence type="predicted"/>
<evidence type="ECO:0000256" key="1">
    <source>
        <dbReference type="SAM" id="SignalP"/>
    </source>
</evidence>
<keyword evidence="2" id="KW-0808">Transferase</keyword>
<dbReference type="Proteomes" id="UP000053372">
    <property type="component" value="Unassembled WGS sequence"/>
</dbReference>
<accession>A0A0V7ZEM7</accession>
<keyword evidence="1" id="KW-0732">Signal</keyword>
<keyword evidence="2" id="KW-0418">Kinase</keyword>
<dbReference type="EMBL" id="LMTZ01000145">
    <property type="protein sequence ID" value="KST63042.1"/>
    <property type="molecule type" value="Genomic_DNA"/>
</dbReference>
<evidence type="ECO:0000313" key="3">
    <source>
        <dbReference type="EMBL" id="KST63042.1"/>
    </source>
</evidence>
<keyword evidence="4" id="KW-1185">Reference proteome</keyword>
<name>A0A0V7ZEM7_9CYAN</name>
<organism evidence="2 4">
    <name type="scientific">Mastigocoleus testarum BC008</name>
    <dbReference type="NCBI Taxonomy" id="371196"/>
    <lineage>
        <taxon>Bacteria</taxon>
        <taxon>Bacillati</taxon>
        <taxon>Cyanobacteriota</taxon>
        <taxon>Cyanophyceae</taxon>
        <taxon>Nostocales</taxon>
        <taxon>Hapalosiphonaceae</taxon>
        <taxon>Mastigocoleus</taxon>
    </lineage>
</organism>
<dbReference type="RefSeq" id="WP_027845510.1">
    <property type="nucleotide sequence ID" value="NZ_LMTZ01000145.1"/>
</dbReference>